<dbReference type="Proteomes" id="UP001058713">
    <property type="component" value="Chromosome"/>
</dbReference>
<sequence length="129" mass="14174">MNIGDVSSRSGLPAKTIRYYEDIGLIKPHRSANGYRCFAETDLHKLAFLGRARALGFTIEDCRTLMALYEDESRASADVKQLALEHLAKIEEKIADLQAMRDTLGELVSSCAGDSRPDCPILKDLSGEG</sequence>
<keyword evidence="10" id="KW-1185">Reference proteome</keyword>
<dbReference type="AlphaFoldDB" id="A0A9Q9M202"/>
<accession>A0A9Q9M202</accession>
<dbReference type="KEGG" id="lcae:K3721_13660"/>
<evidence type="ECO:0000313" key="11">
    <source>
        <dbReference type="Proteomes" id="UP001058713"/>
    </source>
</evidence>
<name>A0A9Q9M202_LEICA</name>
<evidence type="ECO:0000259" key="7">
    <source>
        <dbReference type="PROSITE" id="PS50937"/>
    </source>
</evidence>
<keyword evidence="4" id="KW-0238">DNA-binding</keyword>
<evidence type="ECO:0000313" key="10">
    <source>
        <dbReference type="Proteomes" id="UP001058184"/>
    </source>
</evidence>
<dbReference type="GO" id="GO:0005507">
    <property type="term" value="F:copper ion binding"/>
    <property type="evidence" value="ECO:0007669"/>
    <property type="project" value="InterPro"/>
</dbReference>
<keyword evidence="3" id="KW-0805">Transcription regulation</keyword>
<dbReference type="Gene3D" id="1.10.1660.10">
    <property type="match status" value="1"/>
</dbReference>
<dbReference type="PANTHER" id="PTHR30204:SF94">
    <property type="entry name" value="HEAVY METAL-DEPENDENT TRANSCRIPTIONAL REGULATOR HI_0293-RELATED"/>
    <property type="match status" value="1"/>
</dbReference>
<evidence type="ECO:0000256" key="2">
    <source>
        <dbReference type="ARBA" id="ARBA00022490"/>
    </source>
</evidence>
<dbReference type="EMBL" id="CP081078">
    <property type="protein sequence ID" value="UWQ57639.1"/>
    <property type="molecule type" value="Genomic_DNA"/>
</dbReference>
<protein>
    <submittedName>
        <fullName evidence="8">Cu(I)-responsive transcriptional regulator</fullName>
    </submittedName>
</protein>
<evidence type="ECO:0000256" key="4">
    <source>
        <dbReference type="ARBA" id="ARBA00023125"/>
    </source>
</evidence>
<dbReference type="InterPro" id="IPR009061">
    <property type="entry name" value="DNA-bd_dom_put_sf"/>
</dbReference>
<evidence type="ECO:0000313" key="8">
    <source>
        <dbReference type="EMBL" id="UWQ53049.1"/>
    </source>
</evidence>
<proteinExistence type="predicted"/>
<dbReference type="SUPFAM" id="SSF46955">
    <property type="entry name" value="Putative DNA-binding domain"/>
    <property type="match status" value="1"/>
</dbReference>
<dbReference type="PANTHER" id="PTHR30204">
    <property type="entry name" value="REDOX-CYCLING DRUG-SENSING TRANSCRIPTIONAL ACTIVATOR SOXR"/>
    <property type="match status" value="1"/>
</dbReference>
<dbReference type="NCBIfam" id="TIGR02044">
    <property type="entry name" value="CueR"/>
    <property type="match status" value="1"/>
</dbReference>
<dbReference type="EMBL" id="CP081070">
    <property type="protein sequence ID" value="UWQ53049.1"/>
    <property type="molecule type" value="Genomic_DNA"/>
</dbReference>
<feature type="domain" description="HTH merR-type" evidence="7">
    <location>
        <begin position="1"/>
        <end position="68"/>
    </location>
</feature>
<dbReference type="Proteomes" id="UP001058184">
    <property type="component" value="Chromosome"/>
</dbReference>
<dbReference type="InterPro" id="IPR047057">
    <property type="entry name" value="MerR_fam"/>
</dbReference>
<organism evidence="8 11">
    <name type="scientific">Leisingera caerulea</name>
    <name type="common">Phaeobacter caeruleus</name>
    <dbReference type="NCBI Taxonomy" id="506591"/>
    <lineage>
        <taxon>Bacteria</taxon>
        <taxon>Pseudomonadati</taxon>
        <taxon>Pseudomonadota</taxon>
        <taxon>Alphaproteobacteria</taxon>
        <taxon>Rhodobacterales</taxon>
        <taxon>Roseobacteraceae</taxon>
        <taxon>Leisingera</taxon>
    </lineage>
</organism>
<evidence type="ECO:0000256" key="5">
    <source>
        <dbReference type="ARBA" id="ARBA00023163"/>
    </source>
</evidence>
<comment type="subcellular location">
    <subcellularLocation>
        <location evidence="1">Cytoplasm</location>
    </subcellularLocation>
</comment>
<dbReference type="GO" id="GO:0003700">
    <property type="term" value="F:DNA-binding transcription factor activity"/>
    <property type="evidence" value="ECO:0007669"/>
    <property type="project" value="InterPro"/>
</dbReference>
<dbReference type="Pfam" id="PF00376">
    <property type="entry name" value="MerR"/>
    <property type="match status" value="1"/>
</dbReference>
<dbReference type="SMART" id="SM00422">
    <property type="entry name" value="HTH_MERR"/>
    <property type="match status" value="1"/>
</dbReference>
<dbReference type="PROSITE" id="PS50937">
    <property type="entry name" value="HTH_MERR_2"/>
    <property type="match status" value="1"/>
</dbReference>
<feature type="coiled-coil region" evidence="6">
    <location>
        <begin position="80"/>
        <end position="107"/>
    </location>
</feature>
<dbReference type="InterPro" id="IPR015358">
    <property type="entry name" value="Tscrpt_reg_MerR_DNA-bd"/>
</dbReference>
<dbReference type="PRINTS" id="PR00040">
    <property type="entry name" value="HTHMERR"/>
</dbReference>
<gene>
    <name evidence="8" type="primary">cueR</name>
    <name evidence="8" type="ORF">K3721_13660</name>
    <name evidence="9" type="ORF">K3722_14110</name>
</gene>
<dbReference type="GO" id="GO:0045893">
    <property type="term" value="P:positive regulation of DNA-templated transcription"/>
    <property type="evidence" value="ECO:0007669"/>
    <property type="project" value="InterPro"/>
</dbReference>
<dbReference type="RefSeq" id="WP_027236631.1">
    <property type="nucleotide sequence ID" value="NZ_CBDUNH010000022.1"/>
</dbReference>
<evidence type="ECO:0000256" key="6">
    <source>
        <dbReference type="SAM" id="Coils"/>
    </source>
</evidence>
<dbReference type="InterPro" id="IPR011789">
    <property type="entry name" value="CueR"/>
</dbReference>
<dbReference type="Pfam" id="PF09278">
    <property type="entry name" value="MerR-DNA-bind"/>
    <property type="match status" value="1"/>
</dbReference>
<dbReference type="InterPro" id="IPR000551">
    <property type="entry name" value="MerR-type_HTH_dom"/>
</dbReference>
<evidence type="ECO:0000256" key="3">
    <source>
        <dbReference type="ARBA" id="ARBA00023015"/>
    </source>
</evidence>
<reference evidence="8" key="1">
    <citation type="submission" date="2021-08" db="EMBL/GenBank/DDBJ databases">
        <authorList>
            <person name="Nwanade C."/>
            <person name="Wang M."/>
            <person name="Masoudi A."/>
            <person name="Yu Z."/>
            <person name="Liu J."/>
        </authorList>
    </citation>
    <scope>NUCLEOTIDE SEQUENCE</scope>
    <source>
        <strain evidence="8">S122</strain>
        <strain evidence="9">S141</strain>
    </source>
</reference>
<keyword evidence="6" id="KW-0175">Coiled coil</keyword>
<dbReference type="CDD" id="cd01108">
    <property type="entry name" value="HTH_CueR"/>
    <property type="match status" value="1"/>
</dbReference>
<evidence type="ECO:0000313" key="9">
    <source>
        <dbReference type="EMBL" id="UWQ57639.1"/>
    </source>
</evidence>
<keyword evidence="2" id="KW-0963">Cytoplasm</keyword>
<evidence type="ECO:0000256" key="1">
    <source>
        <dbReference type="ARBA" id="ARBA00004496"/>
    </source>
</evidence>
<dbReference type="GO" id="GO:0003677">
    <property type="term" value="F:DNA binding"/>
    <property type="evidence" value="ECO:0007669"/>
    <property type="project" value="UniProtKB-KW"/>
</dbReference>
<dbReference type="GO" id="GO:0005737">
    <property type="term" value="C:cytoplasm"/>
    <property type="evidence" value="ECO:0007669"/>
    <property type="project" value="UniProtKB-SubCell"/>
</dbReference>
<keyword evidence="5" id="KW-0804">Transcription</keyword>